<gene>
    <name evidence="1" type="ORF">SAMN02745725_01933</name>
</gene>
<dbReference type="STRING" id="185007.SAMN02910350_01491"/>
<evidence type="ECO:0000313" key="2">
    <source>
        <dbReference type="Proteomes" id="UP000184185"/>
    </source>
</evidence>
<dbReference type="RefSeq" id="WP_072916898.1">
    <property type="nucleotide sequence ID" value="NZ_FQYQ01000012.1"/>
</dbReference>
<dbReference type="EMBL" id="FQYQ01000012">
    <property type="protein sequence ID" value="SHJ18122.1"/>
    <property type="molecule type" value="Genomic_DNA"/>
</dbReference>
<sequence length="974" mass="108445">MQIEGLKVTDYIKTEGGSDQLMGVGTSGIKDDKKANTYKELKALSVDNAYYNNKGVMTDEDFTKEVNEASALGMSTVDKIKNVERAWDEEATAKTREGGHDPMDMEPETLITVVDEIKMNLAKAGADISKMGGLSDAEIEAMSGSIAQAVAMTKGLSDTLPVEAQAYLVKNDLEPTITNLYNAQYSAPAKAPVETSDEDIISLIELVEGKVDSLIEQIESEDIRFARNPVPPVELKNMVATMLKQDVPVTKEHLEYMVQLEQYEKPSEENIVSAISDILAEGKEPTEAYLIEGYSLMDQAKKTFEEVMGMDVNDLASVTAKRQLTEIQLTMTVEATFTMMKNGIDVNTNDLSDLLDKLKLQETNLLKILMKSETGEKTDSNVNLFKEVMNEMAEIQSAPAAAFGRFSNIGMETFSYVHEVSVSVTAEYSRMEMTYEAVGTEVRKDLGDSINKAFQNVDDILADLDIEATESSQKAVRILAYNQMEITAESVTSMKAQTELVSRTFKSMTPAVVSEMIKRGNNPLDMTMNDLKNMAENIKAEMGSTSDEESYAKFLWKAEHNSEISAEEREAYVGVYRLLHQVEKSDGAAIGALISQGTDVTLRNLMTAVRSSKHTGKDYEINDKFGALDEMVVRDLSITEQIEKVFLTNRCRDAKEAMTPAKMHILGEDNILNMNPDEFAQAMETETITSEQLEEKAYNQYVTAQLKDAFASSEEVESVLQQFNIPTTANMITAVQALMQNGSSLTKDLYGRAAKLQENQDMDIEDLINLAFQRFDEACHSPEAMKEAEELLGDLAESVMKSMEELEDVKSIDLDNMKLIIQQTKAIQQMANTGETYRIPIAVDGEVGDMNLRIVRGQQETGLVKMAIYMEQTSTVSTTFRYEAGEVKASVECATAETRERLASQADKLSEYMQEQTGFSFTFSFTREAGLSVNDIYNWQLGNFKEVEDRENEIQTEALYSIARSYLNVIGEMF</sequence>
<dbReference type="InterPro" id="IPR046207">
    <property type="entry name" value="DUF6240"/>
</dbReference>
<dbReference type="Proteomes" id="UP000184185">
    <property type="component" value="Unassembled WGS sequence"/>
</dbReference>
<organism evidence="1 2">
    <name type="scientific">Pseudobutyrivibrio xylanivorans DSM 14809</name>
    <dbReference type="NCBI Taxonomy" id="1123012"/>
    <lineage>
        <taxon>Bacteria</taxon>
        <taxon>Bacillati</taxon>
        <taxon>Bacillota</taxon>
        <taxon>Clostridia</taxon>
        <taxon>Lachnospirales</taxon>
        <taxon>Lachnospiraceae</taxon>
        <taxon>Pseudobutyrivibrio</taxon>
    </lineage>
</organism>
<dbReference type="OrthoDB" id="9759262at2"/>
<reference evidence="1 2" key="1">
    <citation type="submission" date="2016-11" db="EMBL/GenBank/DDBJ databases">
        <authorList>
            <person name="Jaros S."/>
            <person name="Januszkiewicz K."/>
            <person name="Wedrychowicz H."/>
        </authorList>
    </citation>
    <scope>NUCLEOTIDE SEQUENCE [LARGE SCALE GENOMIC DNA]</scope>
    <source>
        <strain evidence="1 2">DSM 14809</strain>
    </source>
</reference>
<protein>
    <submittedName>
        <fullName evidence="1">Uncharacterized protein</fullName>
    </submittedName>
</protein>
<dbReference type="Pfam" id="PF19753">
    <property type="entry name" value="DUF6240"/>
    <property type="match status" value="1"/>
</dbReference>
<keyword evidence="2" id="KW-1185">Reference proteome</keyword>
<accession>A0A1M6H7E2</accession>
<name>A0A1M6H7E2_PSEXY</name>
<dbReference type="AlphaFoldDB" id="A0A1M6H7E2"/>
<evidence type="ECO:0000313" key="1">
    <source>
        <dbReference type="EMBL" id="SHJ18122.1"/>
    </source>
</evidence>
<proteinExistence type="predicted"/>